<protein>
    <submittedName>
        <fullName evidence="2">Uncharacterized protein</fullName>
    </submittedName>
</protein>
<name>A0A8S9LMK0_BRACR</name>
<dbReference type="EMBL" id="QGKY02000164">
    <property type="protein sequence ID" value="KAF2594897.1"/>
    <property type="molecule type" value="Genomic_DNA"/>
</dbReference>
<proteinExistence type="predicted"/>
<evidence type="ECO:0000313" key="2">
    <source>
        <dbReference type="EMBL" id="KAF2608385.1"/>
    </source>
</evidence>
<comment type="caution">
    <text evidence="2">The sequence shown here is derived from an EMBL/GenBank/DDBJ whole genome shotgun (WGS) entry which is preliminary data.</text>
</comment>
<dbReference type="EMBL" id="QGKW02000276">
    <property type="protein sequence ID" value="KAF2608385.1"/>
    <property type="molecule type" value="Genomic_DNA"/>
</dbReference>
<dbReference type="AlphaFoldDB" id="A0A8S9LMK0"/>
<dbReference type="Proteomes" id="UP000712281">
    <property type="component" value="Unassembled WGS sequence"/>
</dbReference>
<evidence type="ECO:0000313" key="1">
    <source>
        <dbReference type="EMBL" id="KAF2594897.1"/>
    </source>
</evidence>
<organism evidence="2 3">
    <name type="scientific">Brassica cretica</name>
    <name type="common">Mustard</name>
    <dbReference type="NCBI Taxonomy" id="69181"/>
    <lineage>
        <taxon>Eukaryota</taxon>
        <taxon>Viridiplantae</taxon>
        <taxon>Streptophyta</taxon>
        <taxon>Embryophyta</taxon>
        <taxon>Tracheophyta</taxon>
        <taxon>Spermatophyta</taxon>
        <taxon>Magnoliopsida</taxon>
        <taxon>eudicotyledons</taxon>
        <taxon>Gunneridae</taxon>
        <taxon>Pentapetalae</taxon>
        <taxon>rosids</taxon>
        <taxon>malvids</taxon>
        <taxon>Brassicales</taxon>
        <taxon>Brassicaceae</taxon>
        <taxon>Brassiceae</taxon>
        <taxon>Brassica</taxon>
    </lineage>
</organism>
<sequence>MIHDPVKSFFLCAISEAESPIPPDISVHQDHKIGIVDGYLYVVVFQEKLSLEDDVRKHTDTDTNKSGGMKRKNWKKRKGIKGDPQLSLIPHFSDGVRKYRVRCRCFS</sequence>
<accession>A0A8S9LMK0</accession>
<evidence type="ECO:0000313" key="3">
    <source>
        <dbReference type="Proteomes" id="UP000712281"/>
    </source>
</evidence>
<reference evidence="2" key="1">
    <citation type="submission" date="2019-12" db="EMBL/GenBank/DDBJ databases">
        <title>Genome sequencing and annotation of Brassica cretica.</title>
        <authorList>
            <person name="Studholme D.J."/>
            <person name="Sarris P.F."/>
        </authorList>
    </citation>
    <scope>NUCLEOTIDE SEQUENCE</scope>
    <source>
        <strain evidence="2">PFS-001/15</strain>
        <strain evidence="1">PFS-102/07</strain>
        <tissue evidence="2">Leaf</tissue>
    </source>
</reference>
<gene>
    <name evidence="2" type="ORF">F2Q68_00043230</name>
    <name evidence="1" type="ORF">F2Q70_00042453</name>
</gene>